<evidence type="ECO:0000313" key="4">
    <source>
        <dbReference type="Proteomes" id="UP000602905"/>
    </source>
</evidence>
<dbReference type="OrthoDB" id="5544375at2759"/>
<evidence type="ECO:0008006" key="5">
    <source>
        <dbReference type="Google" id="ProtNLM"/>
    </source>
</evidence>
<sequence length="252" mass="28114">MGAQQSSPGGSQIVYSNETPIQFSKDVINHLADARDSPNPAPERQQALDAVVQQRIQSEIKRLQEAEALVKADIEAALERENLDREKQVAETDGTGGSSEELRNELEEVQKRADRFKSRLSLEHAPEVKESQAKLLACYRNNPDRPLDCWEEVGHFKEAVSKLEKASTDTFVIPCENLTGTLDRSGLCQVTTIDSVFIRLFLIAVMNARLISPNERPTSQHVIYPTTSGRMENRLPTTDTHKYATTGRGRGI</sequence>
<accession>A0A8H7HZZ9</accession>
<keyword evidence="1" id="KW-0175">Coiled coil</keyword>
<feature type="non-terminal residue" evidence="3">
    <location>
        <position position="252"/>
    </location>
</feature>
<evidence type="ECO:0000313" key="3">
    <source>
        <dbReference type="EMBL" id="KAF8710403.1"/>
    </source>
</evidence>
<gene>
    <name evidence="3" type="ORF">RHS03_02089</name>
</gene>
<dbReference type="Proteomes" id="UP000602905">
    <property type="component" value="Unassembled WGS sequence"/>
</dbReference>
<protein>
    <recommendedName>
        <fullName evidence="5">MICOS complex subunit MIC19</fullName>
    </recommendedName>
</protein>
<dbReference type="AlphaFoldDB" id="A0A8H7HZZ9"/>
<organism evidence="3 4">
    <name type="scientific">Rhizoctonia solani</name>
    <dbReference type="NCBI Taxonomy" id="456999"/>
    <lineage>
        <taxon>Eukaryota</taxon>
        <taxon>Fungi</taxon>
        <taxon>Dikarya</taxon>
        <taxon>Basidiomycota</taxon>
        <taxon>Agaricomycotina</taxon>
        <taxon>Agaricomycetes</taxon>
        <taxon>Cantharellales</taxon>
        <taxon>Ceratobasidiaceae</taxon>
        <taxon>Rhizoctonia</taxon>
    </lineage>
</organism>
<feature type="region of interest" description="Disordered" evidence="2">
    <location>
        <begin position="229"/>
        <end position="252"/>
    </location>
</feature>
<name>A0A8H7HZZ9_9AGAM</name>
<proteinExistence type="predicted"/>
<evidence type="ECO:0000256" key="1">
    <source>
        <dbReference type="SAM" id="Coils"/>
    </source>
</evidence>
<evidence type="ECO:0000256" key="2">
    <source>
        <dbReference type="SAM" id="MobiDB-lite"/>
    </source>
</evidence>
<comment type="caution">
    <text evidence="3">The sequence shown here is derived from an EMBL/GenBank/DDBJ whole genome shotgun (WGS) entry which is preliminary data.</text>
</comment>
<feature type="coiled-coil region" evidence="1">
    <location>
        <begin position="60"/>
        <end position="119"/>
    </location>
</feature>
<dbReference type="EMBL" id="JACYCD010000047">
    <property type="protein sequence ID" value="KAF8710403.1"/>
    <property type="molecule type" value="Genomic_DNA"/>
</dbReference>
<dbReference type="Pfam" id="PF07956">
    <property type="entry name" value="DUF1690"/>
    <property type="match status" value="1"/>
</dbReference>
<feature type="compositionally biased region" description="Polar residues" evidence="2">
    <location>
        <begin position="229"/>
        <end position="238"/>
    </location>
</feature>
<reference evidence="3" key="1">
    <citation type="submission" date="2020-09" db="EMBL/GenBank/DDBJ databases">
        <title>Comparative genome analyses of four rice-infecting Rhizoctonia solani isolates reveal extensive enrichment of homogalacturonan modification genes.</title>
        <authorList>
            <person name="Lee D.-Y."/>
            <person name="Jeon J."/>
            <person name="Kim K.-T."/>
            <person name="Cheong K."/>
            <person name="Song H."/>
            <person name="Choi G."/>
            <person name="Ko J."/>
            <person name="Opiyo S.O."/>
            <person name="Zuo S."/>
            <person name="Madhav S."/>
            <person name="Lee Y.-H."/>
            <person name="Wang G.-L."/>
        </authorList>
    </citation>
    <scope>NUCLEOTIDE SEQUENCE</scope>
    <source>
        <strain evidence="3">AG1-IA WGL</strain>
    </source>
</reference>
<dbReference type="InterPro" id="IPR012471">
    <property type="entry name" value="DUF1690"/>
</dbReference>